<dbReference type="HOGENOM" id="CLU_751660_0_0_9"/>
<dbReference type="AlphaFoldDB" id="B5Y7B1"/>
<reference evidence="2" key="1">
    <citation type="submission" date="2008-08" db="EMBL/GenBank/DDBJ databases">
        <title>The complete genome sequence of Coprothermobacter proteolyticus strain ATCC 5245 / DSM 5265 / BT.</title>
        <authorList>
            <person name="Dodson R.J."/>
            <person name="Durkin A.S."/>
            <person name="Wu M."/>
            <person name="Eisen J."/>
            <person name="Sutton G."/>
        </authorList>
    </citation>
    <scope>NUCLEOTIDE SEQUENCE [LARGE SCALE GENOMIC DNA]</scope>
    <source>
        <strain evidence="2">ATCC 35245 / DSM 5265 / OCM 4 / BT</strain>
    </source>
</reference>
<evidence type="ECO:0000313" key="1">
    <source>
        <dbReference type="EMBL" id="ACI18214.1"/>
    </source>
</evidence>
<sequence length="368" mass="42317">MEGVYTKKLTCPVCKSEVYVARLKHGAYTVISRDSDLHPWVNGINPIYYVGAVCENCGYAALESHFEEVPPDEIKKLLPLLAKKRLAGIKGVREERTWEDALYVLSSVFEQYEIRNTDPYNLGYVAQNIAWLYREIKDEENEQVWLEKALQYYLKAYESSAQLPSTLGEAGLGYLIADLYARLGNYRDALQWASRVVQMPKNRKKVLFDQLSRELWQDLREKYKSSSQEERNWRTTLRTDVQRTLQSKGVLTTTMDSLIRNVGLWASGEIVKDLQDLTKEDIEAVASFEWFNKLIEISSGHKIIGDIQLAKLLSSGQEEPAVYLMPERWPEPPAMVLTDQPLSSGKKILWQGYGFLKGKVRKLFIMEV</sequence>
<dbReference type="EMBL" id="CP001145">
    <property type="protein sequence ID" value="ACI18214.1"/>
    <property type="molecule type" value="Genomic_DNA"/>
</dbReference>
<dbReference type="eggNOG" id="COG1655">
    <property type="taxonomic scope" value="Bacteria"/>
</dbReference>
<accession>B5Y7B1</accession>
<dbReference type="Proteomes" id="UP000001732">
    <property type="component" value="Chromosome"/>
</dbReference>
<dbReference type="Gene3D" id="1.25.40.10">
    <property type="entry name" value="Tetratricopeptide repeat domain"/>
    <property type="match status" value="1"/>
</dbReference>
<reference evidence="1 2" key="2">
    <citation type="journal article" date="2014" name="Genome Announc.">
        <title>Complete Genome Sequence of Coprothermobacter proteolyticus DSM 5265.</title>
        <authorList>
            <person name="Alexiev A."/>
            <person name="Coil D.A."/>
            <person name="Badger J.H."/>
            <person name="Enticknap J."/>
            <person name="Ward N."/>
            <person name="Robb F.T."/>
            <person name="Eisen J.A."/>
        </authorList>
    </citation>
    <scope>NUCLEOTIDE SEQUENCE [LARGE SCALE GENOMIC DNA]</scope>
    <source>
        <strain evidence="2">ATCC 35245 / DSM 5265 / OCM 4 / BT</strain>
    </source>
</reference>
<gene>
    <name evidence="1" type="ordered locus">COPRO5265_0291</name>
</gene>
<keyword evidence="2" id="KW-1185">Reference proteome</keyword>
<dbReference type="STRING" id="309798.COPRO5265_0291"/>
<dbReference type="InterPro" id="IPR018708">
    <property type="entry name" value="DUF2225"/>
</dbReference>
<evidence type="ECO:0000313" key="2">
    <source>
        <dbReference type="Proteomes" id="UP000001732"/>
    </source>
</evidence>
<dbReference type="RefSeq" id="WP_012544864.1">
    <property type="nucleotide sequence ID" value="NC_011295.1"/>
</dbReference>
<organism evidence="1 2">
    <name type="scientific">Coprothermobacter proteolyticus (strain ATCC 35245 / DSM 5265 / OCM 4 / BT)</name>
    <dbReference type="NCBI Taxonomy" id="309798"/>
    <lineage>
        <taxon>Bacteria</taxon>
        <taxon>Pseudomonadati</taxon>
        <taxon>Coprothermobacterota</taxon>
        <taxon>Coprothermobacteria</taxon>
        <taxon>Coprothermobacterales</taxon>
        <taxon>Coprothermobacteraceae</taxon>
        <taxon>Coprothermobacter</taxon>
    </lineage>
</organism>
<evidence type="ECO:0008006" key="3">
    <source>
        <dbReference type="Google" id="ProtNLM"/>
    </source>
</evidence>
<dbReference type="OrthoDB" id="9780343at2"/>
<protein>
    <recommendedName>
        <fullName evidence="3">DUF2225 domain-containing protein</fullName>
    </recommendedName>
</protein>
<proteinExistence type="predicted"/>
<dbReference type="SUPFAM" id="SSF48452">
    <property type="entry name" value="TPR-like"/>
    <property type="match status" value="1"/>
</dbReference>
<dbReference type="Pfam" id="PF09986">
    <property type="entry name" value="DUF2225"/>
    <property type="match status" value="1"/>
</dbReference>
<name>B5Y7B1_COPPD</name>
<dbReference type="InterPro" id="IPR011990">
    <property type="entry name" value="TPR-like_helical_dom_sf"/>
</dbReference>
<dbReference type="KEGG" id="cpo:COPRO5265_0291"/>